<evidence type="ECO:0000256" key="1">
    <source>
        <dbReference type="SAM" id="MobiDB-lite"/>
    </source>
</evidence>
<reference evidence="4 5" key="1">
    <citation type="submission" date="2021-01" db="EMBL/GenBank/DDBJ databases">
        <title>Whole genome shotgun sequence of Planobispora longispora NBRC 13918.</title>
        <authorList>
            <person name="Komaki H."/>
            <person name="Tamura T."/>
        </authorList>
    </citation>
    <scope>NUCLEOTIDE SEQUENCE [LARGE SCALE GENOMIC DNA]</scope>
    <source>
        <strain evidence="4 5">NBRC 13918</strain>
    </source>
</reference>
<comment type="caution">
    <text evidence="4">The sequence shown here is derived from an EMBL/GenBank/DDBJ whole genome shotgun (WGS) entry which is preliminary data.</text>
</comment>
<dbReference type="GO" id="GO:0005886">
    <property type="term" value="C:plasma membrane"/>
    <property type="evidence" value="ECO:0007669"/>
    <property type="project" value="TreeGrafter"/>
</dbReference>
<dbReference type="RefSeq" id="WP_203889251.1">
    <property type="nucleotide sequence ID" value="NZ_BOOH01000009.1"/>
</dbReference>
<evidence type="ECO:0008006" key="6">
    <source>
        <dbReference type="Google" id="ProtNLM"/>
    </source>
</evidence>
<dbReference type="SUPFAM" id="SSF56601">
    <property type="entry name" value="beta-lactamase/transpeptidase-like"/>
    <property type="match status" value="1"/>
</dbReference>
<feature type="domain" description="NTF2-like N-terminal transpeptidase" evidence="3">
    <location>
        <begin position="130"/>
        <end position="168"/>
    </location>
</feature>
<keyword evidence="5" id="KW-1185">Reference proteome</keyword>
<dbReference type="AlphaFoldDB" id="A0A8J3W2N7"/>
<organism evidence="4 5">
    <name type="scientific">Planobispora longispora</name>
    <dbReference type="NCBI Taxonomy" id="28887"/>
    <lineage>
        <taxon>Bacteria</taxon>
        <taxon>Bacillati</taxon>
        <taxon>Actinomycetota</taxon>
        <taxon>Actinomycetes</taxon>
        <taxon>Streptosporangiales</taxon>
        <taxon>Streptosporangiaceae</taxon>
        <taxon>Planobispora</taxon>
    </lineage>
</organism>
<sequence>MRLKTLAAVAVLVPAATIGGIAWALRTEGSPEETARDFLAAWSRQDYPAMRALAAGPPDDFERWYRRFRSDLKLSGARFEVTGTAGTGNGPEADPKDDPKDGPKDGPAADATGGSAADTGDGTAVRFRARLEGPVDWTYDGSLTLVEHERTWRVSWTPAAVHPGLREGRRIKAVTVEADQAPVLAADGARIDAASAPGSVQQLVEELKKTYRDRLTGTSSARIELVRGNTTLATLATAEAKPGEELRTTIDLRVHRAAADALRDVDKPASLVALRPSTGEILAAANKPGGFNRALLGHYPPGSTFKVVTASALVADGMTAGERVSCPAEQNIGGFPFHNAGFKDYGTPSLREAFAHSCNTTFGRLSVDRLGGRRLGEVAGAFGFEAPVEPGVPAVRAKFPAPKDDTDLAAASIGQGRVLTSPLNMATVAAAIADGSWRPPRLVDASLLPPGRPRKLEPGVVRALRTLMPAVVVEGTASTVSFPSGTAGKTGTAEYGSGEEPPSHAWFIGYRGDLAFAVVVEDGGSGSETAAPIAARFLTGLADLTGG</sequence>
<dbReference type="GO" id="GO:0071972">
    <property type="term" value="F:peptidoglycan L,D-transpeptidase activity"/>
    <property type="evidence" value="ECO:0007669"/>
    <property type="project" value="TreeGrafter"/>
</dbReference>
<dbReference type="EMBL" id="BOOH01000009">
    <property type="protein sequence ID" value="GIH74539.1"/>
    <property type="molecule type" value="Genomic_DNA"/>
</dbReference>
<protein>
    <recommendedName>
        <fullName evidence="6">Penicillin-binding protein</fullName>
    </recommendedName>
</protein>
<dbReference type="Pfam" id="PF00905">
    <property type="entry name" value="Transpeptidase"/>
    <property type="match status" value="1"/>
</dbReference>
<feature type="compositionally biased region" description="Low complexity" evidence="1">
    <location>
        <begin position="105"/>
        <end position="121"/>
    </location>
</feature>
<dbReference type="PANTHER" id="PTHR30627:SF24">
    <property type="entry name" value="PENICILLIN-BINDING PROTEIN 4B"/>
    <property type="match status" value="1"/>
</dbReference>
<dbReference type="GO" id="GO:0046677">
    <property type="term" value="P:response to antibiotic"/>
    <property type="evidence" value="ECO:0007669"/>
    <property type="project" value="InterPro"/>
</dbReference>
<feature type="compositionally biased region" description="Basic and acidic residues" evidence="1">
    <location>
        <begin position="93"/>
        <end position="104"/>
    </location>
</feature>
<gene>
    <name evidence="4" type="ORF">Plo01_09680</name>
</gene>
<proteinExistence type="predicted"/>
<dbReference type="InterPro" id="IPR007887">
    <property type="entry name" value="MecA_N"/>
</dbReference>
<dbReference type="InterPro" id="IPR001460">
    <property type="entry name" value="PCN-bd_Tpept"/>
</dbReference>
<dbReference type="InterPro" id="IPR050515">
    <property type="entry name" value="Beta-lactam/transpept"/>
</dbReference>
<feature type="region of interest" description="Disordered" evidence="1">
    <location>
        <begin position="79"/>
        <end position="121"/>
    </location>
</feature>
<dbReference type="GO" id="GO:0071555">
    <property type="term" value="P:cell wall organization"/>
    <property type="evidence" value="ECO:0007669"/>
    <property type="project" value="TreeGrafter"/>
</dbReference>
<evidence type="ECO:0000313" key="5">
    <source>
        <dbReference type="Proteomes" id="UP000616724"/>
    </source>
</evidence>
<dbReference type="Pfam" id="PF05223">
    <property type="entry name" value="MecA_N"/>
    <property type="match status" value="1"/>
</dbReference>
<accession>A0A8J3W2N7</accession>
<feature type="domain" description="Penicillin-binding protein transpeptidase" evidence="2">
    <location>
        <begin position="270"/>
        <end position="538"/>
    </location>
</feature>
<dbReference type="PANTHER" id="PTHR30627">
    <property type="entry name" value="PEPTIDOGLYCAN D,D-TRANSPEPTIDASE"/>
    <property type="match status" value="1"/>
</dbReference>
<name>A0A8J3W2N7_9ACTN</name>
<evidence type="ECO:0000259" key="3">
    <source>
        <dbReference type="Pfam" id="PF05223"/>
    </source>
</evidence>
<dbReference type="Gene3D" id="3.40.710.10">
    <property type="entry name" value="DD-peptidase/beta-lactamase superfamily"/>
    <property type="match status" value="1"/>
</dbReference>
<evidence type="ECO:0000259" key="2">
    <source>
        <dbReference type="Pfam" id="PF00905"/>
    </source>
</evidence>
<dbReference type="Proteomes" id="UP000616724">
    <property type="component" value="Unassembled WGS sequence"/>
</dbReference>
<dbReference type="InterPro" id="IPR012338">
    <property type="entry name" value="Beta-lactam/transpept-like"/>
</dbReference>
<dbReference type="GO" id="GO:0008658">
    <property type="term" value="F:penicillin binding"/>
    <property type="evidence" value="ECO:0007669"/>
    <property type="project" value="InterPro"/>
</dbReference>
<evidence type="ECO:0000313" key="4">
    <source>
        <dbReference type="EMBL" id="GIH74539.1"/>
    </source>
</evidence>